<dbReference type="PANTHER" id="PTHR33121">
    <property type="entry name" value="CYCLIC DI-GMP PHOSPHODIESTERASE PDEF"/>
    <property type="match status" value="1"/>
</dbReference>
<dbReference type="Pfam" id="PF00563">
    <property type="entry name" value="EAL"/>
    <property type="match status" value="1"/>
</dbReference>
<dbReference type="CDD" id="cd01948">
    <property type="entry name" value="EAL"/>
    <property type="match status" value="1"/>
</dbReference>
<evidence type="ECO:0000259" key="2">
    <source>
        <dbReference type="PROSITE" id="PS50887"/>
    </source>
</evidence>
<feature type="domain" description="EAL" evidence="1">
    <location>
        <begin position="304"/>
        <end position="557"/>
    </location>
</feature>
<dbReference type="PANTHER" id="PTHR33121:SF71">
    <property type="entry name" value="OXYGEN SENSOR PROTEIN DOSP"/>
    <property type="match status" value="1"/>
</dbReference>
<dbReference type="EMBL" id="FMUR01000003">
    <property type="protein sequence ID" value="SCX77936.1"/>
    <property type="molecule type" value="Genomic_DNA"/>
</dbReference>
<dbReference type="SMART" id="SM00052">
    <property type="entry name" value="EAL"/>
    <property type="match status" value="1"/>
</dbReference>
<evidence type="ECO:0000313" key="4">
    <source>
        <dbReference type="Proteomes" id="UP000183047"/>
    </source>
</evidence>
<dbReference type="InterPro" id="IPR001633">
    <property type="entry name" value="EAL_dom"/>
</dbReference>
<dbReference type="Pfam" id="PF00990">
    <property type="entry name" value="GGDEF"/>
    <property type="match status" value="1"/>
</dbReference>
<dbReference type="InterPro" id="IPR035919">
    <property type="entry name" value="EAL_sf"/>
</dbReference>
<evidence type="ECO:0000313" key="3">
    <source>
        <dbReference type="EMBL" id="SCX77936.1"/>
    </source>
</evidence>
<dbReference type="RefSeq" id="WP_074461116.1">
    <property type="nucleotide sequence ID" value="NZ_FMUR01000003.1"/>
</dbReference>
<dbReference type="SUPFAM" id="SSF55073">
    <property type="entry name" value="Nucleotide cyclase"/>
    <property type="match status" value="1"/>
</dbReference>
<keyword evidence="4" id="KW-1185">Reference proteome</keyword>
<dbReference type="PROSITE" id="PS50887">
    <property type="entry name" value="GGDEF"/>
    <property type="match status" value="1"/>
</dbReference>
<dbReference type="GO" id="GO:0071111">
    <property type="term" value="F:cyclic-guanylate-specific phosphodiesterase activity"/>
    <property type="evidence" value="ECO:0007669"/>
    <property type="project" value="InterPro"/>
</dbReference>
<dbReference type="InterPro" id="IPR050706">
    <property type="entry name" value="Cyclic-di-GMP_PDE-like"/>
</dbReference>
<dbReference type="InterPro" id="IPR029787">
    <property type="entry name" value="Nucleotide_cyclase"/>
</dbReference>
<dbReference type="SUPFAM" id="SSF55785">
    <property type="entry name" value="PYP-like sensor domain (PAS domain)"/>
    <property type="match status" value="1"/>
</dbReference>
<dbReference type="NCBIfam" id="TIGR00254">
    <property type="entry name" value="GGDEF"/>
    <property type="match status" value="1"/>
</dbReference>
<dbReference type="Proteomes" id="UP000183047">
    <property type="component" value="Unassembled WGS sequence"/>
</dbReference>
<accession>A0A1G5AJ82</accession>
<dbReference type="PROSITE" id="PS50883">
    <property type="entry name" value="EAL"/>
    <property type="match status" value="1"/>
</dbReference>
<dbReference type="Gene3D" id="3.30.70.270">
    <property type="match status" value="1"/>
</dbReference>
<dbReference type="InterPro" id="IPR043128">
    <property type="entry name" value="Rev_trsase/Diguanyl_cyclase"/>
</dbReference>
<evidence type="ECO:0000259" key="1">
    <source>
        <dbReference type="PROSITE" id="PS50883"/>
    </source>
</evidence>
<dbReference type="InterPro" id="IPR000160">
    <property type="entry name" value="GGDEF_dom"/>
</dbReference>
<dbReference type="SMART" id="SM00267">
    <property type="entry name" value="GGDEF"/>
    <property type="match status" value="1"/>
</dbReference>
<dbReference type="SUPFAM" id="SSF141868">
    <property type="entry name" value="EAL domain-like"/>
    <property type="match status" value="1"/>
</dbReference>
<feature type="domain" description="GGDEF" evidence="2">
    <location>
        <begin position="167"/>
        <end position="295"/>
    </location>
</feature>
<dbReference type="Gene3D" id="3.20.20.450">
    <property type="entry name" value="EAL domain"/>
    <property type="match status" value="1"/>
</dbReference>
<reference evidence="4" key="1">
    <citation type="submission" date="2016-10" db="EMBL/GenBank/DDBJ databases">
        <authorList>
            <person name="Varghese N."/>
            <person name="Submissions S."/>
        </authorList>
    </citation>
    <scope>NUCLEOTIDE SEQUENCE [LARGE SCALE GENOMIC DNA]</scope>
    <source>
        <strain evidence="4">XBD2006</strain>
    </source>
</reference>
<dbReference type="AlphaFoldDB" id="A0A1G5AJ82"/>
<protein>
    <submittedName>
        <fullName evidence="3">Diguanylate cyclase (GGDEF) domain-containing protein</fullName>
    </submittedName>
</protein>
<proteinExistence type="predicted"/>
<sequence>MNTEKIFGKNAYFYNKESNPEELLKLISYGIQQDDNGYIFLDNTGKCVYANRKAYSMFYVLEDLDLLYEAFETWKRTLGIDVDATTWCRIYNSTGKERLYRVRFRRVHDESGKVVGSVYVIQNVSDSLEGEYGEQYRLTHDDLTQLYNKEGFIAAVRELFQSTPDDKEYVLVYSNIRDFKLINQLFGVDKGNDILVNIADAISQRVREEDVYGRINGDQFALCMPKERFVEADFKSAVKEVTNRLTSTSYSVHIQLGVYEIRDKDMDISLMCDRAYMACKSITKDGVCEIAWYSDDMLINALLEKEILSSFDFAIINRQFGIYLQPQVYANGKLFGAEALARWIHPENGIIQPGVFITVLEKADLIYKLDRYIWELAAKQLDYWKGTEMEGVSISVNVSPKDLYYIDIREEFNNLVKEYDINPRHFNIEITETAVTTDVSKCAELILGLQKDGFVVEIDDFGSGYSSLNMLKDINANILKIDMGFLRKTENQNRAKVILNYTIDMAHELGMGVITEGVETKEQLDFLKELGCEMFQGYYFDMPMPVDEFEKKFKEKYKK</sequence>
<gene>
    <name evidence="3" type="ORF">SAMN02910451_00295</name>
</gene>
<dbReference type="CDD" id="cd01949">
    <property type="entry name" value="GGDEF"/>
    <property type="match status" value="1"/>
</dbReference>
<dbReference type="OrthoDB" id="9805474at2"/>
<name>A0A1G5AJ82_9FIRM</name>
<organism evidence="3 4">
    <name type="scientific">Butyrivibrio hungatei</name>
    <dbReference type="NCBI Taxonomy" id="185008"/>
    <lineage>
        <taxon>Bacteria</taxon>
        <taxon>Bacillati</taxon>
        <taxon>Bacillota</taxon>
        <taxon>Clostridia</taxon>
        <taxon>Lachnospirales</taxon>
        <taxon>Lachnospiraceae</taxon>
        <taxon>Butyrivibrio</taxon>
    </lineage>
</organism>
<dbReference type="InterPro" id="IPR035965">
    <property type="entry name" value="PAS-like_dom_sf"/>
</dbReference>